<dbReference type="Proteomes" id="UP000635606">
    <property type="component" value="Unassembled WGS sequence"/>
</dbReference>
<evidence type="ECO:0000259" key="9">
    <source>
        <dbReference type="SMART" id="SM00387"/>
    </source>
</evidence>
<dbReference type="Gene3D" id="1.20.5.1930">
    <property type="match status" value="1"/>
</dbReference>
<sequence length="406" mass="42827">MGAGPARDGWSGPGGCAYPAVMRRDLLPPARDAALAAGLAIGVQAELLLADPVPGGVTGWNVLLGLAVTVPLAWRRRHPVAIGLGVQAVYAVATLLFPVGELFCDGVAVFLVAPYTAAVGARTWRTSVHCGLASCVILGAQGVWDPVYDDGAGVSNALYVVVVWAVAAAVRVQADRAARSLAEARAAIDSRERLAADRAAEAVSRERARVARELHDVVAHALSIVVLQARGARHTVGRDVDEAVKAMREVEDVARRALVDMRHMLGVLREEPDPDGGLRPLPGLRRLDDLVEPVRGTGLRVEVRSEGAARPLTPGVDVSAYRIVQEALTNVLRHANARRAEVTVRWTDTEVELEVRDDGSPAPDTGNGRGLLGMRERVEVLGGSLSAGPQPAGGYAVRARLPVGET</sequence>
<dbReference type="InterPro" id="IPR036890">
    <property type="entry name" value="HATPase_C_sf"/>
</dbReference>
<dbReference type="InterPro" id="IPR011712">
    <property type="entry name" value="Sig_transdc_His_kin_sub3_dim/P"/>
</dbReference>
<keyword evidence="6 10" id="KW-0418">Kinase</keyword>
<keyword evidence="11" id="KW-1185">Reference proteome</keyword>
<dbReference type="EMBL" id="BOPH01000113">
    <property type="protein sequence ID" value="GIJ73310.1"/>
    <property type="molecule type" value="Genomic_DNA"/>
</dbReference>
<dbReference type="InterPro" id="IPR050482">
    <property type="entry name" value="Sensor_HK_TwoCompSys"/>
</dbReference>
<name>A0A8J4A4N6_9ACTN</name>
<dbReference type="Pfam" id="PF02518">
    <property type="entry name" value="HATPase_c"/>
    <property type="match status" value="1"/>
</dbReference>
<reference evidence="10" key="1">
    <citation type="submission" date="2021-01" db="EMBL/GenBank/DDBJ databases">
        <title>Whole genome shotgun sequence of Virgisporangium ochraceum NBRC 16418.</title>
        <authorList>
            <person name="Komaki H."/>
            <person name="Tamura T."/>
        </authorList>
    </citation>
    <scope>NUCLEOTIDE SEQUENCE</scope>
    <source>
        <strain evidence="10">NBRC 16418</strain>
    </source>
</reference>
<keyword evidence="8" id="KW-0902">Two-component regulatory system</keyword>
<proteinExistence type="predicted"/>
<gene>
    <name evidence="10" type="ORF">Voc01_082270</name>
</gene>
<organism evidence="10 11">
    <name type="scientific">Virgisporangium ochraceum</name>
    <dbReference type="NCBI Taxonomy" id="65505"/>
    <lineage>
        <taxon>Bacteria</taxon>
        <taxon>Bacillati</taxon>
        <taxon>Actinomycetota</taxon>
        <taxon>Actinomycetes</taxon>
        <taxon>Micromonosporales</taxon>
        <taxon>Micromonosporaceae</taxon>
        <taxon>Virgisporangium</taxon>
    </lineage>
</organism>
<evidence type="ECO:0000256" key="3">
    <source>
        <dbReference type="ARBA" id="ARBA00022553"/>
    </source>
</evidence>
<dbReference type="Gene3D" id="3.30.565.10">
    <property type="entry name" value="Histidine kinase-like ATPase, C-terminal domain"/>
    <property type="match status" value="1"/>
</dbReference>
<dbReference type="PANTHER" id="PTHR24421:SF10">
    <property type="entry name" value="NITRATE_NITRITE SENSOR PROTEIN NARQ"/>
    <property type="match status" value="1"/>
</dbReference>
<dbReference type="Pfam" id="PF23539">
    <property type="entry name" value="DUF7134"/>
    <property type="match status" value="1"/>
</dbReference>
<dbReference type="Pfam" id="PF07730">
    <property type="entry name" value="HisKA_3"/>
    <property type="match status" value="1"/>
</dbReference>
<evidence type="ECO:0000256" key="6">
    <source>
        <dbReference type="ARBA" id="ARBA00022777"/>
    </source>
</evidence>
<keyword evidence="5" id="KW-0547">Nucleotide-binding</keyword>
<protein>
    <recommendedName>
        <fullName evidence="2">histidine kinase</fullName>
        <ecNumber evidence="2">2.7.13.3</ecNumber>
    </recommendedName>
</protein>
<evidence type="ECO:0000256" key="8">
    <source>
        <dbReference type="ARBA" id="ARBA00023012"/>
    </source>
</evidence>
<comment type="catalytic activity">
    <reaction evidence="1">
        <text>ATP + protein L-histidine = ADP + protein N-phospho-L-histidine.</text>
        <dbReference type="EC" id="2.7.13.3"/>
    </reaction>
</comment>
<dbReference type="CDD" id="cd16917">
    <property type="entry name" value="HATPase_UhpB-NarQ-NarX-like"/>
    <property type="match status" value="1"/>
</dbReference>
<dbReference type="GO" id="GO:0005524">
    <property type="term" value="F:ATP binding"/>
    <property type="evidence" value="ECO:0007669"/>
    <property type="project" value="UniProtKB-KW"/>
</dbReference>
<dbReference type="SUPFAM" id="SSF55874">
    <property type="entry name" value="ATPase domain of HSP90 chaperone/DNA topoisomerase II/histidine kinase"/>
    <property type="match status" value="1"/>
</dbReference>
<dbReference type="EC" id="2.7.13.3" evidence="2"/>
<dbReference type="InterPro" id="IPR003594">
    <property type="entry name" value="HATPase_dom"/>
</dbReference>
<dbReference type="GO" id="GO:0016020">
    <property type="term" value="C:membrane"/>
    <property type="evidence" value="ECO:0007669"/>
    <property type="project" value="InterPro"/>
</dbReference>
<dbReference type="SMART" id="SM00387">
    <property type="entry name" value="HATPase_c"/>
    <property type="match status" value="1"/>
</dbReference>
<evidence type="ECO:0000256" key="4">
    <source>
        <dbReference type="ARBA" id="ARBA00022679"/>
    </source>
</evidence>
<comment type="caution">
    <text evidence="10">The sequence shown here is derived from an EMBL/GenBank/DDBJ whole genome shotgun (WGS) entry which is preliminary data.</text>
</comment>
<feature type="domain" description="Histidine kinase/HSP90-like ATPase" evidence="9">
    <location>
        <begin position="315"/>
        <end position="405"/>
    </location>
</feature>
<accession>A0A8J4A4N6</accession>
<evidence type="ECO:0000313" key="11">
    <source>
        <dbReference type="Proteomes" id="UP000635606"/>
    </source>
</evidence>
<dbReference type="PANTHER" id="PTHR24421">
    <property type="entry name" value="NITRATE/NITRITE SENSOR PROTEIN NARX-RELATED"/>
    <property type="match status" value="1"/>
</dbReference>
<evidence type="ECO:0000256" key="1">
    <source>
        <dbReference type="ARBA" id="ARBA00000085"/>
    </source>
</evidence>
<dbReference type="AlphaFoldDB" id="A0A8J4A4N6"/>
<keyword evidence="4" id="KW-0808">Transferase</keyword>
<evidence type="ECO:0000256" key="5">
    <source>
        <dbReference type="ARBA" id="ARBA00022741"/>
    </source>
</evidence>
<keyword evidence="7" id="KW-0067">ATP-binding</keyword>
<dbReference type="InterPro" id="IPR055558">
    <property type="entry name" value="DUF7134"/>
</dbReference>
<evidence type="ECO:0000256" key="2">
    <source>
        <dbReference type="ARBA" id="ARBA00012438"/>
    </source>
</evidence>
<keyword evidence="3" id="KW-0597">Phosphoprotein</keyword>
<dbReference type="GO" id="GO:0046983">
    <property type="term" value="F:protein dimerization activity"/>
    <property type="evidence" value="ECO:0007669"/>
    <property type="project" value="InterPro"/>
</dbReference>
<evidence type="ECO:0000313" key="10">
    <source>
        <dbReference type="EMBL" id="GIJ73310.1"/>
    </source>
</evidence>
<evidence type="ECO:0000256" key="7">
    <source>
        <dbReference type="ARBA" id="ARBA00022840"/>
    </source>
</evidence>
<dbReference type="GO" id="GO:0000155">
    <property type="term" value="F:phosphorelay sensor kinase activity"/>
    <property type="evidence" value="ECO:0007669"/>
    <property type="project" value="InterPro"/>
</dbReference>